<dbReference type="GO" id="GO:0016788">
    <property type="term" value="F:hydrolase activity, acting on ester bonds"/>
    <property type="evidence" value="ECO:0007669"/>
    <property type="project" value="UniProtKB-ARBA"/>
</dbReference>
<dbReference type="PANTHER" id="PTHR43784:SF2">
    <property type="entry name" value="GDSL-LIKE LIPASE_ACYLHYDROLASE, PUTATIVE (AFU_ORTHOLOGUE AFUA_2G00820)-RELATED"/>
    <property type="match status" value="1"/>
</dbReference>
<keyword evidence="3" id="KW-1185">Reference proteome</keyword>
<dbReference type="EMBL" id="WMIG01000010">
    <property type="protein sequence ID" value="MTH60850.1"/>
    <property type="molecule type" value="Genomic_DNA"/>
</dbReference>
<dbReference type="Gene3D" id="3.40.50.1110">
    <property type="entry name" value="SGNH hydrolase"/>
    <property type="match status" value="1"/>
</dbReference>
<reference evidence="2 3" key="1">
    <citation type="submission" date="2019-11" db="EMBL/GenBank/DDBJ databases">
        <authorList>
            <person name="Dong K."/>
        </authorList>
    </citation>
    <scope>NUCLEOTIDE SEQUENCE [LARGE SCALE GENOMIC DNA]</scope>
    <source>
        <strain evidence="2 3">NBRC 112902</strain>
    </source>
</reference>
<dbReference type="AlphaFoldDB" id="A0A844HLQ4"/>
<feature type="domain" description="SGNH hydrolase-type esterase" evidence="1">
    <location>
        <begin position="240"/>
        <end position="437"/>
    </location>
</feature>
<dbReference type="Proteomes" id="UP000449846">
    <property type="component" value="Unassembled WGS sequence"/>
</dbReference>
<dbReference type="CDD" id="cd01830">
    <property type="entry name" value="XynE_like"/>
    <property type="match status" value="1"/>
</dbReference>
<evidence type="ECO:0000313" key="2">
    <source>
        <dbReference type="EMBL" id="MTH60850.1"/>
    </source>
</evidence>
<accession>A0A844HLQ4</accession>
<dbReference type="InterPro" id="IPR053140">
    <property type="entry name" value="GDSL_Rv0518-like"/>
</dbReference>
<gene>
    <name evidence="2" type="ORF">GL300_16665</name>
</gene>
<evidence type="ECO:0000313" key="3">
    <source>
        <dbReference type="Proteomes" id="UP000449846"/>
    </source>
</evidence>
<dbReference type="InterPro" id="IPR036514">
    <property type="entry name" value="SGNH_hydro_sf"/>
</dbReference>
<sequence length="448" mass="46853">MGRWIGVGRALGSVQPVPAGRGPADCRGPDRPAHRAEGMMTGLVSRAALLAVSIAVGIGAAKADPWTPAWLASPQAVWSADFPLPTGLPPTIAGQVIRQPLTLAWSGDRLRLVLSNIHGSQPLAITAAAVAPADDGARTSGPARVVTFGGRPEAQIAPGASLVSDAVDLPVTAGQRIAATLRFGPDAQAQDFHWDARETSFVLKGGDPTATDPQVAQEIATRIALAGVLVDHPADQVVVAMGDSITDGNGAPMDGQARWPDHLARRLAPQGVAVVNAGISGGRLLTDGMGQSVLARLDRDLLSLPDADALILLIGTNDIAWPGSPFAPDEPPMVLERLQAGYLQLAERLHAQGIRLIVGTLPPFQGALPGTPMEDSYWSADKDDLRNRFNDWLRGADFHDGLVDFDQILRDPSAPAQLLEAYDSGDRLHPGAAGNKAMAEGVDIGLLK</sequence>
<name>A0A844HLQ4_9RHOB</name>
<comment type="caution">
    <text evidence="2">The sequence shown here is derived from an EMBL/GenBank/DDBJ whole genome shotgun (WGS) entry which is preliminary data.</text>
</comment>
<proteinExistence type="predicted"/>
<dbReference type="Pfam" id="PF13472">
    <property type="entry name" value="Lipase_GDSL_2"/>
    <property type="match status" value="1"/>
</dbReference>
<protein>
    <submittedName>
        <fullName evidence="2">SGNH/GDSL hydrolase family protein</fullName>
    </submittedName>
</protein>
<organism evidence="2 3">
    <name type="scientific">Paracoccus litorisediminis</name>
    <dbReference type="NCBI Taxonomy" id="2006130"/>
    <lineage>
        <taxon>Bacteria</taxon>
        <taxon>Pseudomonadati</taxon>
        <taxon>Pseudomonadota</taxon>
        <taxon>Alphaproteobacteria</taxon>
        <taxon>Rhodobacterales</taxon>
        <taxon>Paracoccaceae</taxon>
        <taxon>Paracoccus</taxon>
    </lineage>
</organism>
<dbReference type="OrthoDB" id="1828825at2"/>
<evidence type="ECO:0000259" key="1">
    <source>
        <dbReference type="Pfam" id="PF13472"/>
    </source>
</evidence>
<dbReference type="PANTHER" id="PTHR43784">
    <property type="entry name" value="GDSL-LIKE LIPASE/ACYLHYDROLASE, PUTATIVE (AFU_ORTHOLOGUE AFUA_2G00820)-RELATED"/>
    <property type="match status" value="1"/>
</dbReference>
<dbReference type="InterPro" id="IPR013830">
    <property type="entry name" value="SGNH_hydro"/>
</dbReference>
<keyword evidence="2" id="KW-0378">Hydrolase</keyword>
<dbReference type="SUPFAM" id="SSF52266">
    <property type="entry name" value="SGNH hydrolase"/>
    <property type="match status" value="1"/>
</dbReference>